<dbReference type="Pfam" id="PF04857">
    <property type="entry name" value="CAF1"/>
    <property type="match status" value="1"/>
</dbReference>
<dbReference type="GO" id="GO:0000175">
    <property type="term" value="F:3'-5'-RNA exonuclease activity"/>
    <property type="evidence" value="ECO:0007669"/>
    <property type="project" value="TreeGrafter"/>
</dbReference>
<evidence type="ECO:0000313" key="2">
    <source>
        <dbReference type="EMBL" id="CCC51777.1"/>
    </source>
</evidence>
<dbReference type="InterPro" id="IPR036397">
    <property type="entry name" value="RNaseH_sf"/>
</dbReference>
<dbReference type="GO" id="GO:0003723">
    <property type="term" value="F:RNA binding"/>
    <property type="evidence" value="ECO:0007669"/>
    <property type="project" value="TreeGrafter"/>
</dbReference>
<organism evidence="2">
    <name type="scientific">Trypanosoma vivax (strain Y486)</name>
    <dbReference type="NCBI Taxonomy" id="1055687"/>
    <lineage>
        <taxon>Eukaryota</taxon>
        <taxon>Discoba</taxon>
        <taxon>Euglenozoa</taxon>
        <taxon>Kinetoplastea</taxon>
        <taxon>Metakinetoplastina</taxon>
        <taxon>Trypanosomatida</taxon>
        <taxon>Trypanosomatidae</taxon>
        <taxon>Trypanosoma</taxon>
        <taxon>Duttonella</taxon>
    </lineage>
</organism>
<comment type="similarity">
    <text evidence="1">Belongs to the CAF1 family.</text>
</comment>
<dbReference type="EMBL" id="HE573026">
    <property type="protein sequence ID" value="CCC51777.1"/>
    <property type="molecule type" value="Genomic_DNA"/>
</dbReference>
<accession>G0U7B9</accession>
<gene>
    <name evidence="2" type="ORF">TVY486_1008230</name>
</gene>
<dbReference type="InterPro" id="IPR051181">
    <property type="entry name" value="CAF1_poly(A)_ribonucleases"/>
</dbReference>
<dbReference type="InterPro" id="IPR006941">
    <property type="entry name" value="RNase_CAF1"/>
</dbReference>
<dbReference type="SUPFAM" id="SSF53098">
    <property type="entry name" value="Ribonuclease H-like"/>
    <property type="match status" value="1"/>
</dbReference>
<sequence length="508" mass="58403">MNVDKVNCSVVFEDFRSSLERCNFYAVDQEMTGVDSPEDPQLGSMTLDELYQISRKVVNRYMAFQFGISMFTRIKSNTYEVKSYNFYLARDSGDFVMSAEATSFLLSNKMNFQMWLSNGMKYRSAQQKLEDDSVRALDMSSPTEQRVADYLVSRIEGWYRSCPREKGDHFIIKSIVNKSIAQMATSALMSREIFVSLIYNEQTAHEGLVDITVRQISPPITSPPQNSQKTTQFNKEVGFLNFWKCLVLCKKPVIGHNFWLDIMFMVQMHEAPIPETYGKYKEFVHQLFPFIYDTKTLSQQLDKRNLFKTSHLSCLYKEYCDLNRESADPILFVSPPGHDTYDPKSPNFVSKAHEAGYDSYMTGVVFSIFKDLYNSVDGFYLEQWVNTISAFGSHYYMVIGGKDLLKISSTFIVRFEEEIDLFLARLLLNGGNNDKIGPLDFSLCLETRSERCKNVIVRFMNECVDESSVADRVNTSVKQMSDQILPDDPGTMLFPKVLSVSRFPNTFS</sequence>
<proteinExistence type="inferred from homology"/>
<dbReference type="PANTHER" id="PTHR15092:SF22">
    <property type="entry name" value="POLY(A)-SPECIFIC RIBONUCLEASE PNLDC1"/>
    <property type="match status" value="1"/>
</dbReference>
<dbReference type="Gene3D" id="3.30.420.10">
    <property type="entry name" value="Ribonuclease H-like superfamily/Ribonuclease H"/>
    <property type="match status" value="1"/>
</dbReference>
<reference evidence="2" key="1">
    <citation type="journal article" date="2012" name="Proc. Natl. Acad. Sci. U.S.A.">
        <title>Antigenic diversity is generated by distinct evolutionary mechanisms in African trypanosome species.</title>
        <authorList>
            <person name="Jackson A.P."/>
            <person name="Berry A."/>
            <person name="Aslett M."/>
            <person name="Allison H.C."/>
            <person name="Burton P."/>
            <person name="Vavrova-Anderson J."/>
            <person name="Brown R."/>
            <person name="Browne H."/>
            <person name="Corton N."/>
            <person name="Hauser H."/>
            <person name="Gamble J."/>
            <person name="Gilderthorp R."/>
            <person name="Marcello L."/>
            <person name="McQuillan J."/>
            <person name="Otto T.D."/>
            <person name="Quail M.A."/>
            <person name="Sanders M.J."/>
            <person name="van Tonder A."/>
            <person name="Ginger M.L."/>
            <person name="Field M.C."/>
            <person name="Barry J.D."/>
            <person name="Hertz-Fowler C."/>
            <person name="Berriman M."/>
        </authorList>
    </citation>
    <scope>NUCLEOTIDE SEQUENCE</scope>
    <source>
        <strain evidence="2">Y486</strain>
    </source>
</reference>
<dbReference type="InterPro" id="IPR012337">
    <property type="entry name" value="RNaseH-like_sf"/>
</dbReference>
<dbReference type="AlphaFoldDB" id="G0U7B9"/>
<dbReference type="VEuPathDB" id="TriTrypDB:TvY486_1008230"/>
<evidence type="ECO:0000256" key="1">
    <source>
        <dbReference type="ARBA" id="ARBA00008372"/>
    </source>
</evidence>
<dbReference type="PANTHER" id="PTHR15092">
    <property type="entry name" value="POLY A -SPECIFIC RIBONUCLEASE/TARGET OF EGR1, MEMBER 1"/>
    <property type="match status" value="1"/>
</dbReference>
<protein>
    <submittedName>
        <fullName evidence="2">Putative ribonuclease</fullName>
    </submittedName>
</protein>
<name>G0U7B9_TRYVY</name>